<keyword evidence="3" id="KW-1185">Reference proteome</keyword>
<dbReference type="Proteomes" id="UP000244755">
    <property type="component" value="Chromosome 1"/>
</dbReference>
<dbReference type="InterPro" id="IPR025161">
    <property type="entry name" value="IS402-like_dom"/>
</dbReference>
<sequence>MPQGRCGRVTIGLLNHLVRSDARWERIASLIGRPGQRGPTGRDGRLFVEGVLWIVRTGAPVRDLPVVFGA</sequence>
<dbReference type="KEGG" id="mee:DA075_24400"/>
<proteinExistence type="predicted"/>
<dbReference type="AlphaFoldDB" id="A0A2R4WQ34"/>
<accession>A0A2R4WQ34</accession>
<feature type="domain" description="Insertion element IS402-like" evidence="1">
    <location>
        <begin position="20"/>
        <end position="69"/>
    </location>
</feature>
<name>A0A2R4WQ34_9HYPH</name>
<dbReference type="EMBL" id="CP028843">
    <property type="protein sequence ID" value="AWB23643.1"/>
    <property type="molecule type" value="Genomic_DNA"/>
</dbReference>
<dbReference type="OrthoDB" id="9798237at2"/>
<evidence type="ECO:0000313" key="3">
    <source>
        <dbReference type="Proteomes" id="UP000244755"/>
    </source>
</evidence>
<evidence type="ECO:0000313" key="2">
    <source>
        <dbReference type="EMBL" id="AWB23643.1"/>
    </source>
</evidence>
<dbReference type="Pfam" id="PF13340">
    <property type="entry name" value="DUF4096"/>
    <property type="match status" value="1"/>
</dbReference>
<protein>
    <recommendedName>
        <fullName evidence="1">Insertion element IS402-like domain-containing protein</fullName>
    </recommendedName>
</protein>
<organism evidence="2 3">
    <name type="scientific">Methylobacterium currus</name>
    <dbReference type="NCBI Taxonomy" id="2051553"/>
    <lineage>
        <taxon>Bacteria</taxon>
        <taxon>Pseudomonadati</taxon>
        <taxon>Pseudomonadota</taxon>
        <taxon>Alphaproteobacteria</taxon>
        <taxon>Hyphomicrobiales</taxon>
        <taxon>Methylobacteriaceae</taxon>
        <taxon>Methylobacterium</taxon>
    </lineage>
</organism>
<evidence type="ECO:0000259" key="1">
    <source>
        <dbReference type="Pfam" id="PF13340"/>
    </source>
</evidence>
<gene>
    <name evidence="2" type="ORF">DA075_24400</name>
</gene>
<reference evidence="2 3" key="1">
    <citation type="submission" date="2018-04" db="EMBL/GenBank/DDBJ databases">
        <title>Methylobacterium sp. PR1016A genome.</title>
        <authorList>
            <person name="Park W."/>
        </authorList>
    </citation>
    <scope>NUCLEOTIDE SEQUENCE [LARGE SCALE GENOMIC DNA]</scope>
    <source>
        <strain evidence="2 3">PR1016A</strain>
    </source>
</reference>